<dbReference type="EMBL" id="CP109109">
    <property type="protein sequence ID" value="WSC02264.1"/>
    <property type="molecule type" value="Genomic_DNA"/>
</dbReference>
<gene>
    <name evidence="1" type="ORF">OG835_38225</name>
</gene>
<protein>
    <submittedName>
        <fullName evidence="1">Uncharacterized protein</fullName>
    </submittedName>
</protein>
<reference evidence="1" key="1">
    <citation type="submission" date="2022-10" db="EMBL/GenBank/DDBJ databases">
        <title>The complete genomes of actinobacterial strains from the NBC collection.</title>
        <authorList>
            <person name="Joergensen T.S."/>
            <person name="Alvarez Arevalo M."/>
            <person name="Sterndorff E.B."/>
            <person name="Faurdal D."/>
            <person name="Vuksanovic O."/>
            <person name="Mourched A.-S."/>
            <person name="Charusanti P."/>
            <person name="Shaw S."/>
            <person name="Blin K."/>
            <person name="Weber T."/>
        </authorList>
    </citation>
    <scope>NUCLEOTIDE SEQUENCE</scope>
    <source>
        <strain evidence="1">NBC 01771</strain>
    </source>
</reference>
<accession>A0ACD4ZV39</accession>
<dbReference type="Proteomes" id="UP001348369">
    <property type="component" value="Chromosome"/>
</dbReference>
<evidence type="ECO:0000313" key="2">
    <source>
        <dbReference type="Proteomes" id="UP001348369"/>
    </source>
</evidence>
<name>A0ACD4ZV39_9ACTN</name>
<proteinExistence type="predicted"/>
<organism evidence="1 2">
    <name type="scientific">Streptomyces scopuliridis</name>
    <dbReference type="NCBI Taxonomy" id="452529"/>
    <lineage>
        <taxon>Bacteria</taxon>
        <taxon>Bacillati</taxon>
        <taxon>Actinomycetota</taxon>
        <taxon>Actinomycetes</taxon>
        <taxon>Kitasatosporales</taxon>
        <taxon>Streptomycetaceae</taxon>
        <taxon>Streptomyces</taxon>
    </lineage>
</organism>
<keyword evidence="2" id="KW-1185">Reference proteome</keyword>
<sequence length="92" mass="9858">MRELGYALHLGTTDPDRIQQRVDAITSTGAPLLADVTPYLATSDHDAEFHYGLELLIAGLAARTVGRVGPQIRARRPPNSLSICARCAASIC</sequence>
<evidence type="ECO:0000313" key="1">
    <source>
        <dbReference type="EMBL" id="WSC02264.1"/>
    </source>
</evidence>